<organism evidence="5 6">
    <name type="scientific">Neurospora tetraspora</name>
    <dbReference type="NCBI Taxonomy" id="94610"/>
    <lineage>
        <taxon>Eukaryota</taxon>
        <taxon>Fungi</taxon>
        <taxon>Dikarya</taxon>
        <taxon>Ascomycota</taxon>
        <taxon>Pezizomycotina</taxon>
        <taxon>Sordariomycetes</taxon>
        <taxon>Sordariomycetidae</taxon>
        <taxon>Sordariales</taxon>
        <taxon>Sordariaceae</taxon>
        <taxon>Neurospora</taxon>
    </lineage>
</organism>
<feature type="region of interest" description="Disordered" evidence="3">
    <location>
        <begin position="64"/>
        <end position="106"/>
    </location>
</feature>
<dbReference type="GO" id="GO:0000981">
    <property type="term" value="F:DNA-binding transcription factor activity, RNA polymerase II-specific"/>
    <property type="evidence" value="ECO:0007669"/>
    <property type="project" value="InterPro"/>
</dbReference>
<feature type="region of interest" description="Disordered" evidence="3">
    <location>
        <begin position="552"/>
        <end position="572"/>
    </location>
</feature>
<reference evidence="5" key="1">
    <citation type="journal article" date="2023" name="Mol. Phylogenet. Evol.">
        <title>Genome-scale phylogeny and comparative genomics of the fungal order Sordariales.</title>
        <authorList>
            <person name="Hensen N."/>
            <person name="Bonometti L."/>
            <person name="Westerberg I."/>
            <person name="Brannstrom I.O."/>
            <person name="Guillou S."/>
            <person name="Cros-Aarteil S."/>
            <person name="Calhoun S."/>
            <person name="Haridas S."/>
            <person name="Kuo A."/>
            <person name="Mondo S."/>
            <person name="Pangilinan J."/>
            <person name="Riley R."/>
            <person name="LaButti K."/>
            <person name="Andreopoulos B."/>
            <person name="Lipzen A."/>
            <person name="Chen C."/>
            <person name="Yan M."/>
            <person name="Daum C."/>
            <person name="Ng V."/>
            <person name="Clum A."/>
            <person name="Steindorff A."/>
            <person name="Ohm R.A."/>
            <person name="Martin F."/>
            <person name="Silar P."/>
            <person name="Natvig D.O."/>
            <person name="Lalanne C."/>
            <person name="Gautier V."/>
            <person name="Ament-Velasquez S.L."/>
            <person name="Kruys A."/>
            <person name="Hutchinson M.I."/>
            <person name="Powell A.J."/>
            <person name="Barry K."/>
            <person name="Miller A.N."/>
            <person name="Grigoriev I.V."/>
            <person name="Debuchy R."/>
            <person name="Gladieux P."/>
            <person name="Hiltunen Thoren M."/>
            <person name="Johannesson H."/>
        </authorList>
    </citation>
    <scope>NUCLEOTIDE SEQUENCE</scope>
    <source>
        <strain evidence="5">CBS 560.94</strain>
    </source>
</reference>
<protein>
    <submittedName>
        <fullName evidence="5">Fungal-specific transcription factor domain-containing protein</fullName>
    </submittedName>
</protein>
<dbReference type="GO" id="GO:0008270">
    <property type="term" value="F:zinc ion binding"/>
    <property type="evidence" value="ECO:0007669"/>
    <property type="project" value="InterPro"/>
</dbReference>
<dbReference type="Pfam" id="PF00172">
    <property type="entry name" value="Zn_clus"/>
    <property type="match status" value="1"/>
</dbReference>
<dbReference type="PANTHER" id="PTHR43374">
    <property type="entry name" value="FLAVIN PRENYLTRANSFERASE"/>
    <property type="match status" value="1"/>
</dbReference>
<dbReference type="InterPro" id="IPR036864">
    <property type="entry name" value="Zn2-C6_fun-type_DNA-bd_sf"/>
</dbReference>
<dbReference type="SUPFAM" id="SSF57701">
    <property type="entry name" value="Zn2/Cys6 DNA-binding domain"/>
    <property type="match status" value="1"/>
</dbReference>
<name>A0AAE0JBJ5_9PEZI</name>
<dbReference type="RefSeq" id="XP_062679964.1">
    <property type="nucleotide sequence ID" value="XM_062822853.1"/>
</dbReference>
<dbReference type="Gene3D" id="4.10.240.10">
    <property type="entry name" value="Zn(2)-C6 fungal-type DNA-binding domain"/>
    <property type="match status" value="1"/>
</dbReference>
<evidence type="ECO:0000256" key="3">
    <source>
        <dbReference type="SAM" id="MobiDB-lite"/>
    </source>
</evidence>
<dbReference type="GO" id="GO:0016831">
    <property type="term" value="F:carboxy-lyase activity"/>
    <property type="evidence" value="ECO:0007669"/>
    <property type="project" value="TreeGrafter"/>
</dbReference>
<dbReference type="InterPro" id="IPR001138">
    <property type="entry name" value="Zn2Cys6_DnaBD"/>
</dbReference>
<dbReference type="PROSITE" id="PS00463">
    <property type="entry name" value="ZN2_CY6_FUNGAL_1"/>
    <property type="match status" value="1"/>
</dbReference>
<dbReference type="GO" id="GO:0003677">
    <property type="term" value="F:DNA binding"/>
    <property type="evidence" value="ECO:0007669"/>
    <property type="project" value="InterPro"/>
</dbReference>
<dbReference type="InterPro" id="IPR004507">
    <property type="entry name" value="UbiX-like"/>
</dbReference>
<dbReference type="PANTHER" id="PTHR43374:SF1">
    <property type="entry name" value="FLAVIN PRENYLTRANSFERASE PAD1, MITOCHONDRIAL"/>
    <property type="match status" value="1"/>
</dbReference>
<comment type="caution">
    <text evidence="5">The sequence shown here is derived from an EMBL/GenBank/DDBJ whole genome shotgun (WGS) entry which is preliminary data.</text>
</comment>
<dbReference type="SMART" id="SM00066">
    <property type="entry name" value="GAL4"/>
    <property type="match status" value="1"/>
</dbReference>
<dbReference type="Pfam" id="PF04082">
    <property type="entry name" value="Fungal_trans"/>
    <property type="match status" value="1"/>
</dbReference>
<feature type="region of interest" description="Disordered" evidence="3">
    <location>
        <begin position="639"/>
        <end position="659"/>
    </location>
</feature>
<dbReference type="InterPro" id="IPR007219">
    <property type="entry name" value="XnlR_reg_dom"/>
</dbReference>
<keyword evidence="6" id="KW-1185">Reference proteome</keyword>
<evidence type="ECO:0000256" key="2">
    <source>
        <dbReference type="ARBA" id="ARBA00023242"/>
    </source>
</evidence>
<keyword evidence="1" id="KW-0479">Metal-binding</keyword>
<proteinExistence type="predicted"/>
<evidence type="ECO:0000313" key="5">
    <source>
        <dbReference type="EMBL" id="KAK3341022.1"/>
    </source>
</evidence>
<evidence type="ECO:0000313" key="6">
    <source>
        <dbReference type="Proteomes" id="UP001278500"/>
    </source>
</evidence>
<dbReference type="GO" id="GO:0006351">
    <property type="term" value="P:DNA-templated transcription"/>
    <property type="evidence" value="ECO:0007669"/>
    <property type="project" value="InterPro"/>
</dbReference>
<sequence length="769" mass="85559">MSMSDSHESPNLEDLTPEEANRIIHSHRKVRYGTACWPCRQRKVKCDNKSPCENCVKREHPQLCSYKPNKSASGKPSSIPPDLSHSKKRPHSPDAQEGRSLSHEARESIRTYAVEITRYVGQNSIPALLREQTATDEPQDVNYIRQDMRSLLGLDNSAPFPLMSSRHLDRLTSDISSELPSDREVMKLFRTYKEIPQPFWGFVIDIDDLESRLMIYLEDRAKNARAATKTTKPVSASWLAILFAVLAVGSQYHETPYHIRTRDAQKYIQISFHFLRLGNFLLRPNLDSIQALLMTSFVLLNDMKAEASWALLGLTCRLAQSLGLHRPQILDGRQSPEIVKKEMSRRKLWWTCLWHDTLTSLSFDRYPMTHIACCPIPLSSTAETDGWSYLEAMYHLCQIISDRLNPDAAATATYTQILTNCADVESIRDKLHPQLRTKDACKSAMDRLQHYAIKLHTSFVVSVCCRPALQRENSQLEKSQKKYLADKCKENLTETVRMFLAMHQLSVIPTRSWAFTYHGLSSAVLLGILGETKADPEVRQLQGDLISALSATAAKEQTSPQPHIPRSDHDIELSGPLSRALTALKNIYDHGSVVGPTGIKREGSISGPASGTRTPLQINQLAGFPNGYPLYGLGQDQQGRGGGAGGMQQQMGATGPLDPHQSAALAMAEMQQQNGGQQIGAGAEYQGGVPFNMPPLQQPGAAGAGPGPGGVMPQDMSQFDPATYMSPMDLYDSIFWESPDPFNTGVDTMNFDFLAHPPPGQPPQQQFYF</sequence>
<feature type="domain" description="Zn(2)-C6 fungal-type" evidence="4">
    <location>
        <begin position="35"/>
        <end position="66"/>
    </location>
</feature>
<reference evidence="5" key="2">
    <citation type="submission" date="2023-06" db="EMBL/GenBank/DDBJ databases">
        <authorList>
            <consortium name="Lawrence Berkeley National Laboratory"/>
            <person name="Haridas S."/>
            <person name="Hensen N."/>
            <person name="Bonometti L."/>
            <person name="Westerberg I."/>
            <person name="Brannstrom I.O."/>
            <person name="Guillou S."/>
            <person name="Cros-Aarteil S."/>
            <person name="Calhoun S."/>
            <person name="Kuo A."/>
            <person name="Mondo S."/>
            <person name="Pangilinan J."/>
            <person name="Riley R."/>
            <person name="Labutti K."/>
            <person name="Andreopoulos B."/>
            <person name="Lipzen A."/>
            <person name="Chen C."/>
            <person name="Yanf M."/>
            <person name="Daum C."/>
            <person name="Ng V."/>
            <person name="Clum A."/>
            <person name="Steindorff A."/>
            <person name="Ohm R."/>
            <person name="Martin F."/>
            <person name="Silar P."/>
            <person name="Natvig D."/>
            <person name="Lalanne C."/>
            <person name="Gautier V."/>
            <person name="Ament-Velasquez S.L."/>
            <person name="Kruys A."/>
            <person name="Hutchinson M.I."/>
            <person name="Powell A.J."/>
            <person name="Barry K."/>
            <person name="Miller A.N."/>
            <person name="Grigoriev I.V."/>
            <person name="Debuchy R."/>
            <person name="Gladieux P."/>
            <person name="Thoren M.H."/>
            <person name="Johannesson H."/>
        </authorList>
    </citation>
    <scope>NUCLEOTIDE SEQUENCE</scope>
    <source>
        <strain evidence="5">CBS 560.94</strain>
    </source>
</reference>
<dbReference type="PROSITE" id="PS50048">
    <property type="entry name" value="ZN2_CY6_FUNGAL_2"/>
    <property type="match status" value="1"/>
</dbReference>
<evidence type="ECO:0000256" key="1">
    <source>
        <dbReference type="ARBA" id="ARBA00022723"/>
    </source>
</evidence>
<gene>
    <name evidence="5" type="ORF">B0H65DRAFT_279169</name>
</gene>
<dbReference type="Proteomes" id="UP001278500">
    <property type="component" value="Unassembled WGS sequence"/>
</dbReference>
<dbReference type="GeneID" id="87860007"/>
<dbReference type="CDD" id="cd00067">
    <property type="entry name" value="GAL4"/>
    <property type="match status" value="1"/>
</dbReference>
<keyword evidence="2" id="KW-0539">Nucleus</keyword>
<evidence type="ECO:0000259" key="4">
    <source>
        <dbReference type="PROSITE" id="PS50048"/>
    </source>
</evidence>
<dbReference type="SMART" id="SM00906">
    <property type="entry name" value="Fungal_trans"/>
    <property type="match status" value="1"/>
</dbReference>
<dbReference type="FunFam" id="4.10.240.10:FF:000001">
    <property type="entry name" value="Fungal specific transcription factor, putative"/>
    <property type="match status" value="1"/>
</dbReference>
<feature type="compositionally biased region" description="Basic and acidic residues" evidence="3">
    <location>
        <begin position="91"/>
        <end position="106"/>
    </location>
</feature>
<dbReference type="EMBL" id="JAUEPP010000006">
    <property type="protein sequence ID" value="KAK3341022.1"/>
    <property type="molecule type" value="Genomic_DNA"/>
</dbReference>
<dbReference type="CDD" id="cd12148">
    <property type="entry name" value="fungal_TF_MHR"/>
    <property type="match status" value="1"/>
</dbReference>
<dbReference type="AlphaFoldDB" id="A0AAE0JBJ5"/>
<accession>A0AAE0JBJ5</accession>